<name>A0ABM3LR35_BICAN</name>
<evidence type="ECO:0000256" key="1">
    <source>
        <dbReference type="ARBA" id="ARBA00004236"/>
    </source>
</evidence>
<evidence type="ECO:0000256" key="15">
    <source>
        <dbReference type="ARBA" id="ARBA00043832"/>
    </source>
</evidence>
<dbReference type="PROSITE" id="PS00778">
    <property type="entry name" value="HIS_ACID_PHOSPHAT_2"/>
    <property type="match status" value="1"/>
</dbReference>
<proteinExistence type="inferred from homology"/>
<dbReference type="InterPro" id="IPR016274">
    <property type="entry name" value="Histidine_acid_Pase_euk"/>
</dbReference>
<comment type="subcellular location">
    <subcellularLocation>
        <location evidence="1">Cell membrane</location>
    </subcellularLocation>
</comment>
<evidence type="ECO:0000256" key="7">
    <source>
        <dbReference type="ARBA" id="ARBA00022729"/>
    </source>
</evidence>
<dbReference type="SUPFAM" id="SSF53254">
    <property type="entry name" value="Phosphoglycerate mutase-like"/>
    <property type="match status" value="1"/>
</dbReference>
<dbReference type="Gene3D" id="3.40.50.1240">
    <property type="entry name" value="Phosphoglycerate mutase-like"/>
    <property type="match status" value="1"/>
</dbReference>
<dbReference type="Proteomes" id="UP001652582">
    <property type="component" value="Chromosome 14"/>
</dbReference>
<keyword evidence="6" id="KW-1003">Cell membrane</keyword>
<dbReference type="EC" id="3.1.3.62" evidence="4"/>
<sequence length="448" mass="52866">MWKLLIWVSLPLVSSKCYWNNPNPYPYFGSKTPYDTVRGDFRDVPEIEAKFRQNRISADANDFSECEAVSIWFMIRHGTRRPNAPDTKIMKKASYLKDNIIHKRTQGKGEMCAQDVDDLRKWMWNPKLDYKRSYLTTHGFQELFEFGQRFSQKFANFLEEVNSSVLRPTSEQRTQQSIKAFVEGLRGINQSFPIEDYILNDPVARPYRYCAKRGSQIINGTRAISEIQRFQETEEFKKVQENVQRRTGLSLELKPNTIKGLYDLCRFYRSYTLLKRSPWCSLFSDDDLKILEYVEDVQHYFKNGFGDSLNSQTGAAGLKDLYEKFHHVTKTGHKSITAYFTHDTMMDMIYSAMGFYEDYPKLSGFERKKDRKWRTTFLTPFAANFVAVLYRCPKLPSTTYRVQFLKNEKEVHLCGARLCSWKQFWETFHRFTKANLDFCDDDTYVYSV</sequence>
<dbReference type="Pfam" id="PF00328">
    <property type="entry name" value="His_Phos_2"/>
    <property type="match status" value="1"/>
</dbReference>
<evidence type="ECO:0000256" key="9">
    <source>
        <dbReference type="ARBA" id="ARBA00023136"/>
    </source>
</evidence>
<evidence type="ECO:0000256" key="12">
    <source>
        <dbReference type="ARBA" id="ARBA00043668"/>
    </source>
</evidence>
<dbReference type="PANTHER" id="PTHR20963">
    <property type="entry name" value="MULTIPLE INOSITOL POLYPHOSPHATE PHOSPHATASE-RELATED"/>
    <property type="match status" value="1"/>
</dbReference>
<accession>A0ABM3LR35</accession>
<evidence type="ECO:0000256" key="13">
    <source>
        <dbReference type="ARBA" id="ARBA00043671"/>
    </source>
</evidence>
<evidence type="ECO:0000256" key="6">
    <source>
        <dbReference type="ARBA" id="ARBA00022475"/>
    </source>
</evidence>
<evidence type="ECO:0000256" key="2">
    <source>
        <dbReference type="ARBA" id="ARBA00008422"/>
    </source>
</evidence>
<evidence type="ECO:0000313" key="18">
    <source>
        <dbReference type="RefSeq" id="XP_052741521.1"/>
    </source>
</evidence>
<comment type="catalytic activity">
    <reaction evidence="15">
        <text>(2R)-2,3-bisphosphoglycerate + H2O = (2R)-2-phosphoglycerate + phosphate</text>
        <dbReference type="Rhea" id="RHEA:27381"/>
        <dbReference type="ChEBI" id="CHEBI:15377"/>
        <dbReference type="ChEBI" id="CHEBI:43474"/>
        <dbReference type="ChEBI" id="CHEBI:58248"/>
        <dbReference type="ChEBI" id="CHEBI:58289"/>
        <dbReference type="EC" id="3.1.3.80"/>
    </reaction>
    <physiologicalReaction direction="left-to-right" evidence="15">
        <dbReference type="Rhea" id="RHEA:27382"/>
    </physiologicalReaction>
</comment>
<evidence type="ECO:0000256" key="5">
    <source>
        <dbReference type="ARBA" id="ARBA00018097"/>
    </source>
</evidence>
<keyword evidence="10" id="KW-0325">Glycoprotein</keyword>
<keyword evidence="7 16" id="KW-0732">Signal</keyword>
<keyword evidence="17" id="KW-1185">Reference proteome</keyword>
<dbReference type="InterPro" id="IPR029033">
    <property type="entry name" value="His_PPase_superfam"/>
</dbReference>
<evidence type="ECO:0000256" key="4">
    <source>
        <dbReference type="ARBA" id="ARBA00013040"/>
    </source>
</evidence>
<keyword evidence="8" id="KW-0378">Hydrolase</keyword>
<dbReference type="CDD" id="cd07061">
    <property type="entry name" value="HP_HAP_like"/>
    <property type="match status" value="1"/>
</dbReference>
<evidence type="ECO:0000256" key="3">
    <source>
        <dbReference type="ARBA" id="ARBA00012976"/>
    </source>
</evidence>
<evidence type="ECO:0000256" key="10">
    <source>
        <dbReference type="ARBA" id="ARBA00023180"/>
    </source>
</evidence>
<keyword evidence="9" id="KW-0472">Membrane</keyword>
<comment type="catalytic activity">
    <reaction evidence="14">
        <text>1D-myo-inositol hexakisphosphate + H2O = 1D-myo-inositol 1,2,4,5,6-pentakisphosphate + phosphate</text>
        <dbReference type="Rhea" id="RHEA:16989"/>
        <dbReference type="ChEBI" id="CHEBI:15377"/>
        <dbReference type="ChEBI" id="CHEBI:43474"/>
        <dbReference type="ChEBI" id="CHEBI:57798"/>
        <dbReference type="ChEBI" id="CHEBI:58130"/>
        <dbReference type="EC" id="3.1.3.62"/>
    </reaction>
    <physiologicalReaction direction="left-to-right" evidence="14">
        <dbReference type="Rhea" id="RHEA:16990"/>
    </physiologicalReaction>
</comment>
<feature type="signal peptide" evidence="16">
    <location>
        <begin position="1"/>
        <end position="15"/>
    </location>
</feature>
<dbReference type="PANTHER" id="PTHR20963:SF8">
    <property type="entry name" value="MULTIPLE INOSITOL POLYPHOSPHATE PHOSPHATASE 1"/>
    <property type="match status" value="1"/>
</dbReference>
<gene>
    <name evidence="18" type="primary">LOC112057657</name>
</gene>
<reference evidence="18" key="1">
    <citation type="submission" date="2025-08" db="UniProtKB">
        <authorList>
            <consortium name="RefSeq"/>
        </authorList>
    </citation>
    <scope>IDENTIFICATION</scope>
</reference>
<comment type="catalytic activity">
    <reaction evidence="12">
        <text>1D-myo-inositol 1,2,5,6-tetrakisphosphate + H2O = 1D-myo-inositol 1,2,6-trisphosphate + phosphate</text>
        <dbReference type="Rhea" id="RHEA:77119"/>
        <dbReference type="ChEBI" id="CHEBI:15377"/>
        <dbReference type="ChEBI" id="CHEBI:43474"/>
        <dbReference type="ChEBI" id="CHEBI:195535"/>
        <dbReference type="ChEBI" id="CHEBI:195537"/>
        <dbReference type="EC" id="3.1.3.62"/>
    </reaction>
    <physiologicalReaction direction="left-to-right" evidence="12">
        <dbReference type="Rhea" id="RHEA:77120"/>
    </physiologicalReaction>
</comment>
<evidence type="ECO:0000256" key="14">
    <source>
        <dbReference type="ARBA" id="ARBA00043691"/>
    </source>
</evidence>
<dbReference type="EC" id="3.1.3.80" evidence="3"/>
<evidence type="ECO:0000256" key="8">
    <source>
        <dbReference type="ARBA" id="ARBA00022801"/>
    </source>
</evidence>
<organism evidence="17 18">
    <name type="scientific">Bicyclus anynana</name>
    <name type="common">Squinting bush brown butterfly</name>
    <dbReference type="NCBI Taxonomy" id="110368"/>
    <lineage>
        <taxon>Eukaryota</taxon>
        <taxon>Metazoa</taxon>
        <taxon>Ecdysozoa</taxon>
        <taxon>Arthropoda</taxon>
        <taxon>Hexapoda</taxon>
        <taxon>Insecta</taxon>
        <taxon>Pterygota</taxon>
        <taxon>Neoptera</taxon>
        <taxon>Endopterygota</taxon>
        <taxon>Lepidoptera</taxon>
        <taxon>Glossata</taxon>
        <taxon>Ditrysia</taxon>
        <taxon>Papilionoidea</taxon>
        <taxon>Nymphalidae</taxon>
        <taxon>Satyrinae</taxon>
        <taxon>Satyrini</taxon>
        <taxon>Mycalesina</taxon>
        <taxon>Bicyclus</taxon>
    </lineage>
</organism>
<evidence type="ECO:0000313" key="17">
    <source>
        <dbReference type="Proteomes" id="UP001652582"/>
    </source>
</evidence>
<dbReference type="GeneID" id="112057657"/>
<dbReference type="RefSeq" id="XP_052741521.1">
    <property type="nucleotide sequence ID" value="XM_052885561.1"/>
</dbReference>
<comment type="similarity">
    <text evidence="2">Belongs to the histidine acid phosphatase family. MINPP1 subfamily.</text>
</comment>
<comment type="catalytic activity">
    <reaction evidence="13">
        <text>1D-myo-inositol 1,2,4,5,6-pentakisphosphate + H2O = 1D-myo-inositol 1,2,5,6-tetrakisphosphate + phosphate</text>
        <dbReference type="Rhea" id="RHEA:77115"/>
        <dbReference type="ChEBI" id="CHEBI:15377"/>
        <dbReference type="ChEBI" id="CHEBI:43474"/>
        <dbReference type="ChEBI" id="CHEBI:57798"/>
        <dbReference type="ChEBI" id="CHEBI:195535"/>
        <dbReference type="EC" id="3.1.3.62"/>
    </reaction>
    <physiologicalReaction direction="left-to-right" evidence="13">
        <dbReference type="Rhea" id="RHEA:77116"/>
    </physiologicalReaction>
</comment>
<feature type="chain" id="PRO_5047040803" description="Multiple inositol polyphosphate phosphatase 1" evidence="16">
    <location>
        <begin position="16"/>
        <end position="448"/>
    </location>
</feature>
<evidence type="ECO:0000256" key="11">
    <source>
        <dbReference type="ARBA" id="ARBA00031642"/>
    </source>
</evidence>
<dbReference type="InterPro" id="IPR000560">
    <property type="entry name" value="His_Pase_clade-2"/>
</dbReference>
<dbReference type="PIRSF" id="PIRSF000894">
    <property type="entry name" value="Acid_phosphatase"/>
    <property type="match status" value="1"/>
</dbReference>
<protein>
    <recommendedName>
        <fullName evidence="5">Multiple inositol polyphosphate phosphatase 1</fullName>
        <ecNumber evidence="4">3.1.3.62</ecNumber>
        <ecNumber evidence="3">3.1.3.80</ecNumber>
    </recommendedName>
    <alternativeName>
        <fullName evidence="11">2,3-bisphosphoglycerate 3-phosphatase</fullName>
    </alternativeName>
</protein>
<dbReference type="InterPro" id="IPR033379">
    <property type="entry name" value="Acid_Pase_AS"/>
</dbReference>
<evidence type="ECO:0000256" key="16">
    <source>
        <dbReference type="SAM" id="SignalP"/>
    </source>
</evidence>